<evidence type="ECO:0000313" key="2">
    <source>
        <dbReference type="EMBL" id="RSX47849.1"/>
    </source>
</evidence>
<name>A0A430F6D7_9BIFI</name>
<feature type="region of interest" description="Disordered" evidence="1">
    <location>
        <begin position="18"/>
        <end position="64"/>
    </location>
</feature>
<dbReference type="RefSeq" id="WP_126032155.1">
    <property type="nucleotide sequence ID" value="NZ_QXGI01000004.1"/>
</dbReference>
<organism evidence="2 3">
    <name type="scientific">Bifidobacterium castoris</name>
    <dbReference type="NCBI Taxonomy" id="2306972"/>
    <lineage>
        <taxon>Bacteria</taxon>
        <taxon>Bacillati</taxon>
        <taxon>Actinomycetota</taxon>
        <taxon>Actinomycetes</taxon>
        <taxon>Bifidobacteriales</taxon>
        <taxon>Bifidobacteriaceae</taxon>
        <taxon>Bifidobacterium</taxon>
    </lineage>
</organism>
<feature type="compositionally biased region" description="Basic and acidic residues" evidence="1">
    <location>
        <begin position="18"/>
        <end position="40"/>
    </location>
</feature>
<dbReference type="AlphaFoldDB" id="A0A430F6D7"/>
<reference evidence="2 3" key="1">
    <citation type="submission" date="2018-09" db="EMBL/GenBank/DDBJ databases">
        <title>Characterization of the phylogenetic diversity of five novel species belonging to the genus Bifidobacterium.</title>
        <authorList>
            <person name="Lugli G.A."/>
            <person name="Duranti S."/>
            <person name="Milani C."/>
        </authorList>
    </citation>
    <scope>NUCLEOTIDE SEQUENCE [LARGE SCALE GENOMIC DNA]</scope>
    <source>
        <strain evidence="2 3">2020B</strain>
    </source>
</reference>
<feature type="compositionally biased region" description="Basic and acidic residues" evidence="1">
    <location>
        <begin position="50"/>
        <end position="64"/>
    </location>
</feature>
<dbReference type="Proteomes" id="UP000288052">
    <property type="component" value="Unassembled WGS sequence"/>
</dbReference>
<comment type="caution">
    <text evidence="2">The sequence shown here is derived from an EMBL/GenBank/DDBJ whole genome shotgun (WGS) entry which is preliminary data.</text>
</comment>
<evidence type="ECO:0000313" key="3">
    <source>
        <dbReference type="Proteomes" id="UP000288052"/>
    </source>
</evidence>
<sequence length="64" mass="7318">MATNDDVQQQLDEALARNKELQDKLDQATKHSRQWEERAKANKSAADELEQLKAEHDKNRQGSG</sequence>
<keyword evidence="3" id="KW-1185">Reference proteome</keyword>
<gene>
    <name evidence="2" type="ORF">D2E22_1136</name>
</gene>
<protein>
    <submittedName>
        <fullName evidence="2">Uncharacterized protein</fullName>
    </submittedName>
</protein>
<dbReference type="EMBL" id="QXGI01000004">
    <property type="protein sequence ID" value="RSX47849.1"/>
    <property type="molecule type" value="Genomic_DNA"/>
</dbReference>
<evidence type="ECO:0000256" key="1">
    <source>
        <dbReference type="SAM" id="MobiDB-lite"/>
    </source>
</evidence>
<accession>A0A430F6D7</accession>
<proteinExistence type="predicted"/>